<organism evidence="2 3">
    <name type="scientific">Legionella donaldsonii</name>
    <dbReference type="NCBI Taxonomy" id="45060"/>
    <lineage>
        <taxon>Bacteria</taxon>
        <taxon>Pseudomonadati</taxon>
        <taxon>Pseudomonadota</taxon>
        <taxon>Gammaproteobacteria</taxon>
        <taxon>Legionellales</taxon>
        <taxon>Legionellaceae</taxon>
        <taxon>Legionella</taxon>
    </lineage>
</organism>
<accession>A0A378J1S9</accession>
<dbReference type="InterPro" id="IPR017508">
    <property type="entry name" value="HipA_N1"/>
</dbReference>
<dbReference type="NCBIfam" id="TIGR03071">
    <property type="entry name" value="couple_hipA"/>
    <property type="match status" value="1"/>
</dbReference>
<dbReference type="Proteomes" id="UP000254677">
    <property type="component" value="Unassembled WGS sequence"/>
</dbReference>
<keyword evidence="3" id="KW-1185">Reference proteome</keyword>
<protein>
    <submittedName>
        <fullName evidence="2">HipA protein</fullName>
    </submittedName>
</protein>
<dbReference type="Pfam" id="PF13657">
    <property type="entry name" value="Couple_hipA"/>
    <property type="match status" value="1"/>
</dbReference>
<sequence length="90" mass="10534">MIGAKQTLDVYLGKNQIANIAFIEDQLYWKYNENWQKKGYAISPHLPLHQDIPSLNVQRFLRNLLPEGNPLEVDNQYPFFARAVLCLFQI</sequence>
<name>A0A378J1S9_9GAMM</name>
<gene>
    <name evidence="2" type="ORF">NCTC13292_00993</name>
</gene>
<dbReference type="AlphaFoldDB" id="A0A378J1S9"/>
<feature type="domain" description="HipA N-terminal subdomain 1" evidence="1">
    <location>
        <begin position="8"/>
        <end position="71"/>
    </location>
</feature>
<proteinExistence type="predicted"/>
<reference evidence="2 3" key="1">
    <citation type="submission" date="2018-06" db="EMBL/GenBank/DDBJ databases">
        <authorList>
            <consortium name="Pathogen Informatics"/>
            <person name="Doyle S."/>
        </authorList>
    </citation>
    <scope>NUCLEOTIDE SEQUENCE [LARGE SCALE GENOMIC DNA]</scope>
    <source>
        <strain evidence="2 3">NCTC13292</strain>
    </source>
</reference>
<evidence type="ECO:0000313" key="3">
    <source>
        <dbReference type="Proteomes" id="UP000254677"/>
    </source>
</evidence>
<evidence type="ECO:0000313" key="2">
    <source>
        <dbReference type="EMBL" id="STX41489.1"/>
    </source>
</evidence>
<evidence type="ECO:0000259" key="1">
    <source>
        <dbReference type="Pfam" id="PF13657"/>
    </source>
</evidence>
<dbReference type="EMBL" id="UGOA01000001">
    <property type="protein sequence ID" value="STX41489.1"/>
    <property type="molecule type" value="Genomic_DNA"/>
</dbReference>